<name>A0A074XZ13_AURSE</name>
<keyword evidence="3" id="KW-0805">Transcription regulation</keyword>
<evidence type="ECO:0000313" key="6">
    <source>
        <dbReference type="EMBL" id="KEQ90788.1"/>
    </source>
</evidence>
<proteinExistence type="predicted"/>
<evidence type="ECO:0008006" key="8">
    <source>
        <dbReference type="Google" id="ProtNLM"/>
    </source>
</evidence>
<dbReference type="PANTHER" id="PTHR47338">
    <property type="entry name" value="ZN(II)2CYS6 TRANSCRIPTION FACTOR (EUROFUNG)-RELATED"/>
    <property type="match status" value="1"/>
</dbReference>
<dbReference type="AlphaFoldDB" id="A0A074XZ13"/>
<organism evidence="6 7">
    <name type="scientific">Aureobasidium subglaciale (strain EXF-2481)</name>
    <name type="common">Aureobasidium pullulans var. subglaciale</name>
    <dbReference type="NCBI Taxonomy" id="1043005"/>
    <lineage>
        <taxon>Eukaryota</taxon>
        <taxon>Fungi</taxon>
        <taxon>Dikarya</taxon>
        <taxon>Ascomycota</taxon>
        <taxon>Pezizomycotina</taxon>
        <taxon>Dothideomycetes</taxon>
        <taxon>Dothideomycetidae</taxon>
        <taxon>Dothideales</taxon>
        <taxon>Saccotheciaceae</taxon>
        <taxon>Aureobasidium</taxon>
    </lineage>
</organism>
<dbReference type="RefSeq" id="XP_013339275.1">
    <property type="nucleotide sequence ID" value="XM_013483821.1"/>
</dbReference>
<keyword evidence="5" id="KW-0539">Nucleus</keyword>
<dbReference type="GeneID" id="25368855"/>
<reference evidence="6 7" key="1">
    <citation type="journal article" date="2014" name="BMC Genomics">
        <title>Genome sequencing of four Aureobasidium pullulans varieties: biotechnological potential, stress tolerance, and description of new species.</title>
        <authorList>
            <person name="Gostin Ar C."/>
            <person name="Ohm R.A."/>
            <person name="Kogej T."/>
            <person name="Sonjak S."/>
            <person name="Turk M."/>
            <person name="Zajc J."/>
            <person name="Zalar P."/>
            <person name="Grube M."/>
            <person name="Sun H."/>
            <person name="Han J."/>
            <person name="Sharma A."/>
            <person name="Chiniquy J."/>
            <person name="Ngan C.Y."/>
            <person name="Lipzen A."/>
            <person name="Barry K."/>
            <person name="Grigoriev I.V."/>
            <person name="Gunde-Cimerman N."/>
        </authorList>
    </citation>
    <scope>NUCLEOTIDE SEQUENCE [LARGE SCALE GENOMIC DNA]</scope>
    <source>
        <strain evidence="6 7">EXF-2481</strain>
    </source>
</reference>
<dbReference type="CDD" id="cd12148">
    <property type="entry name" value="fungal_TF_MHR"/>
    <property type="match status" value="1"/>
</dbReference>
<dbReference type="InterPro" id="IPR050815">
    <property type="entry name" value="TF_fung"/>
</dbReference>
<protein>
    <recommendedName>
        <fullName evidence="8">Transcription factor domain-containing protein</fullName>
    </recommendedName>
</protein>
<keyword evidence="2" id="KW-0479">Metal-binding</keyword>
<evidence type="ECO:0000256" key="1">
    <source>
        <dbReference type="ARBA" id="ARBA00004123"/>
    </source>
</evidence>
<evidence type="ECO:0000256" key="2">
    <source>
        <dbReference type="ARBA" id="ARBA00022723"/>
    </source>
</evidence>
<keyword evidence="7" id="KW-1185">Reference proteome</keyword>
<dbReference type="PANTHER" id="PTHR47338:SF16">
    <property type="entry name" value="TRANSCRIPTION FACTOR, PUTATIVE (AFU_ORTHOLOGUE AFUA_2G09360)-RELATED"/>
    <property type="match status" value="1"/>
</dbReference>
<evidence type="ECO:0000256" key="3">
    <source>
        <dbReference type="ARBA" id="ARBA00023015"/>
    </source>
</evidence>
<dbReference type="OMA" id="FATRCKY"/>
<dbReference type="GO" id="GO:0046872">
    <property type="term" value="F:metal ion binding"/>
    <property type="evidence" value="ECO:0007669"/>
    <property type="project" value="UniProtKB-KW"/>
</dbReference>
<evidence type="ECO:0000256" key="4">
    <source>
        <dbReference type="ARBA" id="ARBA00023163"/>
    </source>
</evidence>
<dbReference type="GO" id="GO:0005634">
    <property type="term" value="C:nucleus"/>
    <property type="evidence" value="ECO:0007669"/>
    <property type="project" value="UniProtKB-SubCell"/>
</dbReference>
<dbReference type="HOGENOM" id="CLU_026304_0_0_1"/>
<evidence type="ECO:0000313" key="7">
    <source>
        <dbReference type="Proteomes" id="UP000030641"/>
    </source>
</evidence>
<accession>A0A074XZ13</accession>
<dbReference type="EMBL" id="KL584786">
    <property type="protein sequence ID" value="KEQ90788.1"/>
    <property type="molecule type" value="Genomic_DNA"/>
</dbReference>
<dbReference type="Proteomes" id="UP000030641">
    <property type="component" value="Unassembled WGS sequence"/>
</dbReference>
<dbReference type="OrthoDB" id="1924787at2759"/>
<gene>
    <name evidence="6" type="ORF">AUEXF2481DRAFT_532538</name>
</gene>
<sequence>MIVLNSIFKKVNQLNVKTARSHDVATILRDVQDVMSQLDGWEASLPGYMQDTQSNLSHYAAQGLGRVFVTVYLGIYHYGQLLTYQFLHHNASDDPTTTILSQRCKDFAEKLCDMVYTALDTPGCDVLYNMVGHILVIASTIQIHTLLFSSDNKSVMAARVRLERNYTVLLRLRELWSTLDYCLMRLKVFHRACVLPMETSFKLDDWMLKFLSEFAKPVNERDQDCWAIGEINFAPSSDQEGESLTSILNILPDT</sequence>
<keyword evidence="4" id="KW-0804">Transcription</keyword>
<dbReference type="InParanoid" id="A0A074XZ13"/>
<evidence type="ECO:0000256" key="5">
    <source>
        <dbReference type="ARBA" id="ARBA00023242"/>
    </source>
</evidence>
<comment type="subcellular location">
    <subcellularLocation>
        <location evidence="1">Nucleus</location>
    </subcellularLocation>
</comment>
<dbReference type="GO" id="GO:0000981">
    <property type="term" value="F:DNA-binding transcription factor activity, RNA polymerase II-specific"/>
    <property type="evidence" value="ECO:0007669"/>
    <property type="project" value="InterPro"/>
</dbReference>